<proteinExistence type="predicted"/>
<dbReference type="Proteomes" id="UP000010809">
    <property type="component" value="Chromosome"/>
</dbReference>
<gene>
    <name evidence="2" type="ordered locus">TVNIR_0057</name>
</gene>
<dbReference type="KEGG" id="tni:TVNIR_0057"/>
<dbReference type="PATRIC" id="fig|1255043.3.peg.57"/>
<evidence type="ECO:0000313" key="2">
    <source>
        <dbReference type="EMBL" id="AGA31772.1"/>
    </source>
</evidence>
<feature type="region of interest" description="Disordered" evidence="1">
    <location>
        <begin position="74"/>
        <end position="95"/>
    </location>
</feature>
<feature type="compositionally biased region" description="Basic and acidic residues" evidence="1">
    <location>
        <begin position="79"/>
        <end position="95"/>
    </location>
</feature>
<accession>L0DS07</accession>
<sequence length="95" mass="10256">MRANGPEVAAGGGHGVPVPIGRELTSVHNSFGCTLQWRPLRWGRGWIPGWCIGSHRPGVGRGVATMMIGSERLQGRRGCVGDDRPTQPRDGRRTT</sequence>
<dbReference type="AlphaFoldDB" id="L0DS07"/>
<dbReference type="STRING" id="1255043.TVNIR_0057"/>
<name>L0DS07_THIND</name>
<organism evidence="2 3">
    <name type="scientific">Thioalkalivibrio nitratireducens (strain DSM 14787 / UNIQEM 213 / ALEN2)</name>
    <dbReference type="NCBI Taxonomy" id="1255043"/>
    <lineage>
        <taxon>Bacteria</taxon>
        <taxon>Pseudomonadati</taxon>
        <taxon>Pseudomonadota</taxon>
        <taxon>Gammaproteobacteria</taxon>
        <taxon>Chromatiales</taxon>
        <taxon>Ectothiorhodospiraceae</taxon>
        <taxon>Thioalkalivibrio</taxon>
    </lineage>
</organism>
<reference evidence="2" key="1">
    <citation type="submission" date="2015-12" db="EMBL/GenBank/DDBJ databases">
        <authorList>
            <person name="Tikhonova T.V."/>
            <person name="Pavlov A.R."/>
            <person name="Beletsky A.V."/>
            <person name="Mardanov A.V."/>
            <person name="Sorokin D.Y."/>
            <person name="Ravin N.V."/>
            <person name="Popov V.O."/>
        </authorList>
    </citation>
    <scope>NUCLEOTIDE SEQUENCE</scope>
    <source>
        <strain evidence="2">DSM 14787</strain>
    </source>
</reference>
<keyword evidence="3" id="KW-1185">Reference proteome</keyword>
<dbReference type="EMBL" id="CP003989">
    <property type="protein sequence ID" value="AGA31772.1"/>
    <property type="molecule type" value="Genomic_DNA"/>
</dbReference>
<protein>
    <submittedName>
        <fullName evidence="2">Uncharacterized protein</fullName>
    </submittedName>
</protein>
<evidence type="ECO:0000313" key="3">
    <source>
        <dbReference type="Proteomes" id="UP000010809"/>
    </source>
</evidence>
<evidence type="ECO:0000256" key="1">
    <source>
        <dbReference type="SAM" id="MobiDB-lite"/>
    </source>
</evidence>
<dbReference type="HOGENOM" id="CLU_2371849_0_0_6"/>